<evidence type="ECO:0000313" key="2">
    <source>
        <dbReference type="Proteomes" id="UP000308600"/>
    </source>
</evidence>
<sequence length="1024" mass="115127">MSTFPILGEVLTLDTLPWFVPPSSWSGEGDKKVVEALRTTVLQPGHGPMVQSYGRDGSGLSQAAKPLISRLLYGRLVDIRAWIPREQNNEMVKSRGSGRNYSEELSAKKTVRWPETLRKMLKRLEQPQCNIPPDGPKDTIHATYLRLYHRLKNRKEETSIINCEIAALHIAWLNNGHEDIQSMEELDKWVNKAVETGEDEMGIEGLMKGYGVDGLNNFRQPLQIAAFLSPIALLLDVNMGGKAVAKERILRAWWHFGGSRPNILTQVEKRIWKALFEMADGKDSLDCLRRALTEIEPLLTNVPDSDRTWLSLPVEDQITITRQHSGAIEDRNVITISPPQIIPVGVDDGEHGDNSGQGNEMDVDDQQEGRPARSTRTKRTLSVSGLGDSSKSAPERKKHTGSVSKAAAGRKIVKPKTRIPTPRTDDCEEEDQRIWRQTREPVNQGVYPVAVDMNQVEEGKDPSVKQLNGISANRLTSKSAYKVWSVDGECVEYRPMAHHPEDLTWQEALLAAAEACYIEEAVDNSTETVKKPLFLLKANESQFAILTQEDAQRLTVRRGQELFGRQHIIVKGTARGVVEFDSVGLSEVGYLNEPRQIHDLSSKKRDGRKAIRIATFNDMLKSNSHESGKILNALSIPLSQSPPLEKALDTHGRALHLARSEPFMGLQKENPTEGTAWSLVATKGAFHRWHIDTDGFATYLEVVTGLKIWIVARPVNPHADSYGLNKLSVGVVDPKVVVPEGYIVEAVLLREGDALRMQPCTPHAVITPKPAICKGGHFYASSTIRRTCYGIFHCFAAGGFITNTEHTNTSRRSIQRIITVYHTIFTQYYLDKQDHIPLDIGHTPDITQWEGMLDVLMVINLVELIYITHHRAYTKEGFMALERDQMIIARKFARELREWIWRHYTLKDTTGKQANAQEVYWDFLARQCRGLISLKSSAMNNGIRGESAFTSQHVKTKILESFEGNDCFTKAWKALETEDIETLAYPVVYTVHRRQDDDDTDMTETDAEETGMTAIDATWRNAGV</sequence>
<gene>
    <name evidence="1" type="ORF">BDN72DRAFT_966149</name>
</gene>
<reference evidence="1 2" key="1">
    <citation type="journal article" date="2019" name="Nat. Ecol. Evol.">
        <title>Megaphylogeny resolves global patterns of mushroom evolution.</title>
        <authorList>
            <person name="Varga T."/>
            <person name="Krizsan K."/>
            <person name="Foldi C."/>
            <person name="Dima B."/>
            <person name="Sanchez-Garcia M."/>
            <person name="Sanchez-Ramirez S."/>
            <person name="Szollosi G.J."/>
            <person name="Szarkandi J.G."/>
            <person name="Papp V."/>
            <person name="Albert L."/>
            <person name="Andreopoulos W."/>
            <person name="Angelini C."/>
            <person name="Antonin V."/>
            <person name="Barry K.W."/>
            <person name="Bougher N.L."/>
            <person name="Buchanan P."/>
            <person name="Buyck B."/>
            <person name="Bense V."/>
            <person name="Catcheside P."/>
            <person name="Chovatia M."/>
            <person name="Cooper J."/>
            <person name="Damon W."/>
            <person name="Desjardin D."/>
            <person name="Finy P."/>
            <person name="Geml J."/>
            <person name="Haridas S."/>
            <person name="Hughes K."/>
            <person name="Justo A."/>
            <person name="Karasinski D."/>
            <person name="Kautmanova I."/>
            <person name="Kiss B."/>
            <person name="Kocsube S."/>
            <person name="Kotiranta H."/>
            <person name="LaButti K.M."/>
            <person name="Lechner B.E."/>
            <person name="Liimatainen K."/>
            <person name="Lipzen A."/>
            <person name="Lukacs Z."/>
            <person name="Mihaltcheva S."/>
            <person name="Morgado L.N."/>
            <person name="Niskanen T."/>
            <person name="Noordeloos M.E."/>
            <person name="Ohm R.A."/>
            <person name="Ortiz-Santana B."/>
            <person name="Ovrebo C."/>
            <person name="Racz N."/>
            <person name="Riley R."/>
            <person name="Savchenko A."/>
            <person name="Shiryaev A."/>
            <person name="Soop K."/>
            <person name="Spirin V."/>
            <person name="Szebenyi C."/>
            <person name="Tomsovsky M."/>
            <person name="Tulloss R.E."/>
            <person name="Uehling J."/>
            <person name="Grigoriev I.V."/>
            <person name="Vagvolgyi C."/>
            <person name="Papp T."/>
            <person name="Martin F.M."/>
            <person name="Miettinen O."/>
            <person name="Hibbett D.S."/>
            <person name="Nagy L.G."/>
        </authorList>
    </citation>
    <scope>NUCLEOTIDE SEQUENCE [LARGE SCALE GENOMIC DNA]</scope>
    <source>
        <strain evidence="1 2">NL-1719</strain>
    </source>
</reference>
<dbReference type="Proteomes" id="UP000308600">
    <property type="component" value="Unassembled WGS sequence"/>
</dbReference>
<dbReference type="EMBL" id="ML209068">
    <property type="protein sequence ID" value="TFK59143.1"/>
    <property type="molecule type" value="Genomic_DNA"/>
</dbReference>
<accession>A0ACD3A0H9</accession>
<organism evidence="1 2">
    <name type="scientific">Pluteus cervinus</name>
    <dbReference type="NCBI Taxonomy" id="181527"/>
    <lineage>
        <taxon>Eukaryota</taxon>
        <taxon>Fungi</taxon>
        <taxon>Dikarya</taxon>
        <taxon>Basidiomycota</taxon>
        <taxon>Agaricomycotina</taxon>
        <taxon>Agaricomycetes</taxon>
        <taxon>Agaricomycetidae</taxon>
        <taxon>Agaricales</taxon>
        <taxon>Pluteineae</taxon>
        <taxon>Pluteaceae</taxon>
        <taxon>Pluteus</taxon>
    </lineage>
</organism>
<evidence type="ECO:0000313" key="1">
    <source>
        <dbReference type="EMBL" id="TFK59143.1"/>
    </source>
</evidence>
<protein>
    <submittedName>
        <fullName evidence="1">Uncharacterized protein</fullName>
    </submittedName>
</protein>
<keyword evidence="2" id="KW-1185">Reference proteome</keyword>
<proteinExistence type="predicted"/>
<name>A0ACD3A0H9_9AGAR</name>